<dbReference type="Pfam" id="PF13690">
    <property type="entry name" value="CheX"/>
    <property type="match status" value="1"/>
</dbReference>
<evidence type="ECO:0000313" key="3">
    <source>
        <dbReference type="EMBL" id="NGP87418.1"/>
    </source>
</evidence>
<proteinExistence type="predicted"/>
<gene>
    <name evidence="3" type="ORF">G3569_03545</name>
</gene>
<dbReference type="SUPFAM" id="SSF103039">
    <property type="entry name" value="CheC-like"/>
    <property type="match status" value="1"/>
</dbReference>
<feature type="domain" description="Chemotaxis phosphatase CheX-like" evidence="2">
    <location>
        <begin position="45"/>
        <end position="122"/>
    </location>
</feature>
<keyword evidence="4" id="KW-1185">Reference proteome</keyword>
<comment type="caution">
    <text evidence="3">The sequence shown here is derived from an EMBL/GenBank/DDBJ whole genome shotgun (WGS) entry which is preliminary data.</text>
</comment>
<protein>
    <submittedName>
        <fullName evidence="3">Chemotaxis protein CheX</fullName>
    </submittedName>
</protein>
<accession>A0A6M1SU03</accession>
<dbReference type="Gene3D" id="3.40.1550.10">
    <property type="entry name" value="CheC-like"/>
    <property type="match status" value="1"/>
</dbReference>
<evidence type="ECO:0000313" key="4">
    <source>
        <dbReference type="Proteomes" id="UP000479132"/>
    </source>
</evidence>
<dbReference type="EMBL" id="JAALLS010000003">
    <property type="protein sequence ID" value="NGP87418.1"/>
    <property type="molecule type" value="Genomic_DNA"/>
</dbReference>
<dbReference type="PANTHER" id="PTHR39452">
    <property type="entry name" value="CHEY-P PHOSPHATASE CHEX"/>
    <property type="match status" value="1"/>
</dbReference>
<organism evidence="3 4">
    <name type="scientific">Fodinibius halophilus</name>
    <dbReference type="NCBI Taxonomy" id="1736908"/>
    <lineage>
        <taxon>Bacteria</taxon>
        <taxon>Pseudomonadati</taxon>
        <taxon>Balneolota</taxon>
        <taxon>Balneolia</taxon>
        <taxon>Balneolales</taxon>
        <taxon>Balneolaceae</taxon>
        <taxon>Fodinibius</taxon>
    </lineage>
</organism>
<name>A0A6M1SU03_9BACT</name>
<sequence>MSENYKNKIHDIAVNTFEVTCYMFPLEEWEMEDDPITEVPKDGIQSVVGFNGAAEGEMVITPTQELLTAIAANMLGEDSPSDEQKSGALGEIANIICGNLVPIFASNDKICYLDPPKIIEGGFDDAGSPKLHEETVLVYLDEGTAEITVHYSKEGEDD</sequence>
<evidence type="ECO:0000256" key="1">
    <source>
        <dbReference type="ARBA" id="ARBA00022500"/>
    </source>
</evidence>
<dbReference type="GO" id="GO:0006935">
    <property type="term" value="P:chemotaxis"/>
    <property type="evidence" value="ECO:0007669"/>
    <property type="project" value="UniProtKB-KW"/>
</dbReference>
<dbReference type="AlphaFoldDB" id="A0A6M1SU03"/>
<dbReference type="InterPro" id="IPR028051">
    <property type="entry name" value="CheX-like_dom"/>
</dbReference>
<dbReference type="PANTHER" id="PTHR39452:SF1">
    <property type="entry name" value="CHEY-P PHOSPHATASE CHEX"/>
    <property type="match status" value="1"/>
</dbReference>
<evidence type="ECO:0000259" key="2">
    <source>
        <dbReference type="Pfam" id="PF13690"/>
    </source>
</evidence>
<dbReference type="InterPro" id="IPR038756">
    <property type="entry name" value="CheX-like"/>
</dbReference>
<dbReference type="Proteomes" id="UP000479132">
    <property type="component" value="Unassembled WGS sequence"/>
</dbReference>
<dbReference type="InterPro" id="IPR028976">
    <property type="entry name" value="CheC-like_sf"/>
</dbReference>
<reference evidence="3 4" key="1">
    <citation type="submission" date="2020-02" db="EMBL/GenBank/DDBJ databases">
        <title>Aliifodinibius halophilus 2W32, complete genome.</title>
        <authorList>
            <person name="Li Y."/>
            <person name="Wu S."/>
        </authorList>
    </citation>
    <scope>NUCLEOTIDE SEQUENCE [LARGE SCALE GENOMIC DNA]</scope>
    <source>
        <strain evidence="3 4">2W32</strain>
    </source>
</reference>
<dbReference type="RefSeq" id="WP_165266156.1">
    <property type="nucleotide sequence ID" value="NZ_JAALLS010000003.1"/>
</dbReference>
<keyword evidence="1" id="KW-0145">Chemotaxis</keyword>